<comment type="caution">
    <text evidence="1">The sequence shown here is derived from an EMBL/GenBank/DDBJ whole genome shotgun (WGS) entry which is preliminary data.</text>
</comment>
<keyword evidence="2" id="KW-1185">Reference proteome</keyword>
<reference evidence="1 2" key="1">
    <citation type="submission" date="2019-01" db="EMBL/GenBank/DDBJ databases">
        <title>Weissella sp. nov., a novel lactic acid bacterium isolated from animal feces.</title>
        <authorList>
            <person name="Wang L.-T."/>
        </authorList>
    </citation>
    <scope>NUCLEOTIDE SEQUENCE [LARGE SCALE GENOMIC DNA]</scope>
    <source>
        <strain evidence="1 2">8H-2</strain>
    </source>
</reference>
<evidence type="ECO:0000313" key="1">
    <source>
        <dbReference type="EMBL" id="TYC47957.1"/>
    </source>
</evidence>
<dbReference type="RefSeq" id="WP_148623811.1">
    <property type="nucleotide sequence ID" value="NZ_SDGZ01000026.1"/>
</dbReference>
<dbReference type="SUPFAM" id="SSF54518">
    <property type="entry name" value="Tubby C-terminal domain-like"/>
    <property type="match status" value="1"/>
</dbReference>
<name>A0A6C2C2C2_9LACO</name>
<evidence type="ECO:0000313" key="2">
    <source>
        <dbReference type="Proteomes" id="UP000371977"/>
    </source>
</evidence>
<sequence>MQLFYITQIGARPGSSMIVTNQLGEFEYHIVGQTGFLGAKFRLMDRQGQEYVSIVQTSLGIFPRFEIHEANNHFGSFGLSLYTDAIIYITGANWLTWTNTRSSVIQIRNLQHQLALAYPDQNYRSAVNITDDHHTQALILTVAFLIRWRNDHNTKIASIRSALNAGRYATKLNMYK</sequence>
<dbReference type="Proteomes" id="UP000371977">
    <property type="component" value="Unassembled WGS sequence"/>
</dbReference>
<protein>
    <submittedName>
        <fullName evidence="1">Uncharacterized protein</fullName>
    </submittedName>
</protein>
<dbReference type="EMBL" id="SDGZ01000026">
    <property type="protein sequence ID" value="TYC47957.1"/>
    <property type="molecule type" value="Genomic_DNA"/>
</dbReference>
<dbReference type="InterPro" id="IPR025659">
    <property type="entry name" value="Tubby-like_C"/>
</dbReference>
<dbReference type="AlphaFoldDB" id="A0A6C2C2C2"/>
<dbReference type="OrthoDB" id="2248181at2"/>
<organism evidence="1 2">
    <name type="scientific">Weissella muntiaci</name>
    <dbReference type="NCBI Taxonomy" id="2508881"/>
    <lineage>
        <taxon>Bacteria</taxon>
        <taxon>Bacillati</taxon>
        <taxon>Bacillota</taxon>
        <taxon>Bacilli</taxon>
        <taxon>Lactobacillales</taxon>
        <taxon>Lactobacillaceae</taxon>
        <taxon>Weissella</taxon>
    </lineage>
</organism>
<proteinExistence type="predicted"/>
<gene>
    <name evidence="1" type="ORF">ESZ50_10635</name>
</gene>
<accession>A0A6C2C2C2</accession>